<dbReference type="InterPro" id="IPR005135">
    <property type="entry name" value="Endo/exonuclease/phosphatase"/>
</dbReference>
<dbReference type="InterPro" id="IPR036691">
    <property type="entry name" value="Endo/exonu/phosph_ase_sf"/>
</dbReference>
<dbReference type="PANTHER" id="PTHR35037">
    <property type="entry name" value="C-TERMINAL REGION OF AIDA-LIKE PROTEIN"/>
    <property type="match status" value="1"/>
</dbReference>
<dbReference type="InterPro" id="IPR051551">
    <property type="entry name" value="Autotransporter_adhesion"/>
</dbReference>
<dbReference type="InterPro" id="IPR036709">
    <property type="entry name" value="Autotransporte_beta_dom_sf"/>
</dbReference>
<dbReference type="GO" id="GO:0003824">
    <property type="term" value="F:catalytic activity"/>
    <property type="evidence" value="ECO:0007669"/>
    <property type="project" value="InterPro"/>
</dbReference>
<reference evidence="3" key="2">
    <citation type="submission" date="2020-10" db="EMBL/GenBank/DDBJ databases">
        <title>Enrichment of novel Verrucomicrobia, Bacteroidetes and Krumholzibacteria in an oxygen-limited, methane- and iron-fed bioreactor inoculated with Bothnian Sea sediments.</title>
        <authorList>
            <person name="Martins P.D."/>
            <person name="de Jong A."/>
            <person name="Lenstra W.K."/>
            <person name="van Helmond N.A.G.M."/>
            <person name="Slomp C.P."/>
            <person name="Jetten M.S.M."/>
            <person name="Welte C.U."/>
            <person name="Rasigraf O."/>
        </authorList>
    </citation>
    <scope>NUCLEOTIDE SEQUENCE</scope>
    <source>
        <strain evidence="3">MAG47</strain>
    </source>
</reference>
<dbReference type="InterPro" id="IPR006315">
    <property type="entry name" value="OM_autotransptr_brl_dom"/>
</dbReference>
<feature type="domain" description="Autotransporter" evidence="2">
    <location>
        <begin position="967"/>
        <end position="1243"/>
    </location>
</feature>
<dbReference type="InterPro" id="IPR013425">
    <property type="entry name" value="Autotrns_rpt"/>
</dbReference>
<dbReference type="SUPFAM" id="SSF103515">
    <property type="entry name" value="Autotransporter"/>
    <property type="match status" value="1"/>
</dbReference>
<evidence type="ECO:0000313" key="4">
    <source>
        <dbReference type="Proteomes" id="UP000642265"/>
    </source>
</evidence>
<sequence>MAPETIKPNRKFLALATQLSCCVGVSVAGTTQARAVKLGLTAAGALFLLSSGSGALAQGMTGESHSLTIMGFNIWNNGANSKMWDADEKAKGNLVYNQKMQDLLRGVAPDVLIMPELYNNSGKVFNGQSVVGAHVQNTLDLLNSNPGKLGIYQKNKDYDAREGSGMVFASGNVQSLGNNTILVNPGNGFSDVIIEGRHLNYYDEPTNRIVEAKQLAQAAQTRTLPTIVAGDFNAGDVSERGLLSIDAQIRLMKKASGQNFYARLAYEYMAAGDEAISHKIIQDAHPSSNINNLTWRQWADALDAAYRQGADTGLKDETYPVTNNEPVTLNILKQQYQLMQLERNRELFKPSEMGDGRATWTSDGEDATNIWESWDRVNIDHIMVSRPFAKWVEIVDNGKWSGTLSEAARLPNGNSLSDHEPIAQELRWTGPQIQTYKEGETEKSRLVWGAGAYGFETRNNELVLTRNNHRADVYLGQISDADGKSTLNDLTLEEKKTLLDCESGDARFQQAIKDYCIDDHSFIGETAVTDGGTILVSEDAALGNADARLRLIDGGLRITGSDMKTLDRTVSLEGLGWIDIADANNRVTLLQQATGEGALLKRGAGTLVLGQANSYTGGTSVEGGVLQAGVDGAFVDNTAFSVNGGKLDLNDFNVTMSSLMGEGGTLSLGSAALAVDQSANTRFDGNIDGTGSLTKSGTGVLVLNGANTYTGGTTVKEGGLVIGDASHSGAFLGGTASVENGAYLAGAGSVGGLYAGAGSIIAPGNSIGTLKVNGNLAFDAGATYVAEIDASGKSDRIDVNGTATLGGAKVYIEKAAGTYMPGKRYTILSAGAGITGTFGDLSQNMPFVDLGLTHDPNAVYLDIARNDVDFIATAKTGNQKSVAVAVEALGAGNAVYDTVVMQDNEDNARRAFNALSGEVHASMRTAIINDSSVVRNAVLDRLGAAFGGEVPDTPLSTVATDAGSAPLSAPRASIWGQALGQWSETGADGNAGKLKQSTGGFVAGYDAEVVENWRLGTLAGYSRTSFDVNDRNSSGHSNNYHLGIYGGTQWAATLLKAGVGYSWHKIETDRVVAFPGFSESLDAGYSADTFQAFGELSHRFDLNGTAIEPFANVAVVRLKTDRFNENGGNAALQIRKETTTSTFTTLGLRASAPVVFGGMNAKLNGTVGWQHAYGDTIPTAAAAFDAGTVFEVAGASIARDTAIIKAGLDIDLGNQTTLGLEYSGQYGSSFNQNTAKAKFIVDF</sequence>
<dbReference type="Pfam" id="PF03797">
    <property type="entry name" value="Autotransporter"/>
    <property type="match status" value="1"/>
</dbReference>
<dbReference type="Pfam" id="PF12951">
    <property type="entry name" value="PATR"/>
    <property type="match status" value="2"/>
</dbReference>
<dbReference type="RefSeq" id="WP_166942447.1">
    <property type="nucleotide sequence ID" value="NZ_CP130430.1"/>
</dbReference>
<dbReference type="Proteomes" id="UP000642265">
    <property type="component" value="Unassembled WGS sequence"/>
</dbReference>
<dbReference type="Gene3D" id="2.40.128.130">
    <property type="entry name" value="Autotransporter beta-domain"/>
    <property type="match status" value="1"/>
</dbReference>
<dbReference type="Gene3D" id="3.60.10.10">
    <property type="entry name" value="Endonuclease/exonuclease/phosphatase"/>
    <property type="match status" value="1"/>
</dbReference>
<evidence type="ECO:0000313" key="3">
    <source>
        <dbReference type="EMBL" id="MBE0561070.1"/>
    </source>
</evidence>
<evidence type="ECO:0000259" key="2">
    <source>
        <dbReference type="PROSITE" id="PS51208"/>
    </source>
</evidence>
<keyword evidence="1" id="KW-0732">Signal</keyword>
<dbReference type="PANTHER" id="PTHR35037:SF3">
    <property type="entry name" value="C-TERMINAL REGION OF AIDA-LIKE PROTEIN"/>
    <property type="match status" value="1"/>
</dbReference>
<organism evidence="3 4">
    <name type="scientific">Brucella anthropi</name>
    <name type="common">Ochrobactrum anthropi</name>
    <dbReference type="NCBI Taxonomy" id="529"/>
    <lineage>
        <taxon>Bacteria</taxon>
        <taxon>Pseudomonadati</taxon>
        <taxon>Pseudomonadota</taxon>
        <taxon>Alphaproteobacteria</taxon>
        <taxon>Hyphomicrobiales</taxon>
        <taxon>Brucellaceae</taxon>
        <taxon>Brucella/Ochrobactrum group</taxon>
        <taxon>Brucella</taxon>
    </lineage>
</organism>
<dbReference type="GO" id="GO:0019867">
    <property type="term" value="C:outer membrane"/>
    <property type="evidence" value="ECO:0007669"/>
    <property type="project" value="InterPro"/>
</dbReference>
<dbReference type="PROSITE" id="PS51208">
    <property type="entry name" value="AUTOTRANSPORTER"/>
    <property type="match status" value="1"/>
</dbReference>
<dbReference type="SUPFAM" id="SSF56219">
    <property type="entry name" value="DNase I-like"/>
    <property type="match status" value="1"/>
</dbReference>
<proteinExistence type="predicted"/>
<gene>
    <name evidence="3" type="ORF">IH622_09715</name>
</gene>
<dbReference type="Gene3D" id="2.160.20.20">
    <property type="match status" value="1"/>
</dbReference>
<evidence type="ECO:0000256" key="1">
    <source>
        <dbReference type="ARBA" id="ARBA00022729"/>
    </source>
</evidence>
<dbReference type="Pfam" id="PF03372">
    <property type="entry name" value="Exo_endo_phos"/>
    <property type="match status" value="1"/>
</dbReference>
<name>A0A8I0N5G1_BRUAN</name>
<protein>
    <submittedName>
        <fullName evidence="3">Autotransporter domain-containing protein</fullName>
    </submittedName>
</protein>
<dbReference type="AlphaFoldDB" id="A0A8I0N5G1"/>
<dbReference type="NCBIfam" id="TIGR01414">
    <property type="entry name" value="autotrans_barl"/>
    <property type="match status" value="1"/>
</dbReference>
<dbReference type="InterPro" id="IPR005546">
    <property type="entry name" value="Autotransporte_beta"/>
</dbReference>
<dbReference type="SMART" id="SM00869">
    <property type="entry name" value="Autotransporter"/>
    <property type="match status" value="1"/>
</dbReference>
<dbReference type="EMBL" id="JACZKO010000032">
    <property type="protein sequence ID" value="MBE0561070.1"/>
    <property type="molecule type" value="Genomic_DNA"/>
</dbReference>
<dbReference type="SUPFAM" id="SSF51126">
    <property type="entry name" value="Pectin lyase-like"/>
    <property type="match status" value="2"/>
</dbReference>
<reference evidence="3" key="1">
    <citation type="submission" date="2020-09" db="EMBL/GenBank/DDBJ databases">
        <authorList>
            <person name="Dalcin Martins P."/>
        </authorList>
    </citation>
    <scope>NUCLEOTIDE SEQUENCE</scope>
    <source>
        <strain evidence="3">MAG47</strain>
    </source>
</reference>
<comment type="caution">
    <text evidence="3">The sequence shown here is derived from an EMBL/GenBank/DDBJ whole genome shotgun (WGS) entry which is preliminary data.</text>
</comment>
<dbReference type="NCBIfam" id="TIGR02601">
    <property type="entry name" value="autotrns_rpt"/>
    <property type="match status" value="2"/>
</dbReference>
<dbReference type="InterPro" id="IPR012332">
    <property type="entry name" value="Autotransporter_pectin_lyase_C"/>
</dbReference>
<dbReference type="InterPro" id="IPR011050">
    <property type="entry name" value="Pectin_lyase_fold/virulence"/>
</dbReference>
<accession>A0A8I0N5G1</accession>